<dbReference type="AlphaFoldDB" id="A0A381C5Y9"/>
<dbReference type="InterPro" id="IPR008861">
    <property type="entry name" value="GpX-like"/>
</dbReference>
<dbReference type="EMBL" id="UIGI01000001">
    <property type="protein sequence ID" value="SUW63305.1"/>
    <property type="molecule type" value="Genomic_DNA"/>
</dbReference>
<dbReference type="Proteomes" id="UP000255528">
    <property type="component" value="Unassembled WGS sequence"/>
</dbReference>
<organism evidence="1 2">
    <name type="scientific">Buttiauxella agrestis</name>
    <dbReference type="NCBI Taxonomy" id="82977"/>
    <lineage>
        <taxon>Bacteria</taxon>
        <taxon>Pseudomonadati</taxon>
        <taxon>Pseudomonadota</taxon>
        <taxon>Gammaproteobacteria</taxon>
        <taxon>Enterobacterales</taxon>
        <taxon>Enterobacteriaceae</taxon>
        <taxon>Buttiauxella</taxon>
    </lineage>
</organism>
<accession>A0A381C5Y9</accession>
<sequence length="68" mass="7842">MQYTTKNGEKLDVICFKKYGFVNNAVEQALYEPANYDLTTSEVFSAGTEIDLPVIKPDEKKQEYSLWE</sequence>
<name>A0A381C5Y9_9ENTR</name>
<proteinExistence type="predicted"/>
<reference evidence="1 2" key="1">
    <citation type="submission" date="2018-06" db="EMBL/GenBank/DDBJ databases">
        <authorList>
            <consortium name="Pathogen Informatics"/>
            <person name="Doyle S."/>
        </authorList>
    </citation>
    <scope>NUCLEOTIDE SEQUENCE [LARGE SCALE GENOMIC DNA]</scope>
    <source>
        <strain evidence="1 2">NCTC12119</strain>
    </source>
</reference>
<evidence type="ECO:0000313" key="1">
    <source>
        <dbReference type="EMBL" id="SUW63305.1"/>
    </source>
</evidence>
<gene>
    <name evidence="1" type="ORF">NCTC12119_01793</name>
</gene>
<dbReference type="RefSeq" id="WP_115628065.1">
    <property type="nucleotide sequence ID" value="NZ_UIGI01000001.1"/>
</dbReference>
<evidence type="ECO:0000313" key="2">
    <source>
        <dbReference type="Proteomes" id="UP000255528"/>
    </source>
</evidence>
<protein>
    <submittedName>
        <fullName evidence="1">Phage Tail Protein X</fullName>
    </submittedName>
</protein>
<dbReference type="Pfam" id="PF05489">
    <property type="entry name" value="Phage_tail_X"/>
    <property type="match status" value="1"/>
</dbReference>